<protein>
    <submittedName>
        <fullName evidence="2">Uncharacterized protein</fullName>
    </submittedName>
</protein>
<organism evidence="2 3">
    <name type="scientific">Sphagnum jensenii</name>
    <dbReference type="NCBI Taxonomy" id="128206"/>
    <lineage>
        <taxon>Eukaryota</taxon>
        <taxon>Viridiplantae</taxon>
        <taxon>Streptophyta</taxon>
        <taxon>Embryophyta</taxon>
        <taxon>Bryophyta</taxon>
        <taxon>Sphagnophytina</taxon>
        <taxon>Sphagnopsida</taxon>
        <taxon>Sphagnales</taxon>
        <taxon>Sphagnaceae</taxon>
        <taxon>Sphagnum</taxon>
    </lineage>
</organism>
<name>A0ABP1AMZ8_9BRYO</name>
<keyword evidence="3" id="KW-1185">Reference proteome</keyword>
<reference evidence="2" key="1">
    <citation type="submission" date="2024-03" db="EMBL/GenBank/DDBJ databases">
        <authorList>
            <consortium name="ELIXIR-Norway"/>
            <consortium name="Elixir Norway"/>
        </authorList>
    </citation>
    <scope>NUCLEOTIDE SEQUENCE</scope>
</reference>
<sequence length="92" mass="10612">NIVVNGQPAGPDLSGTYVVEELYGMKNHNGRWINLLIIVVMIIIYRLLFFFFIKLNEKFGLQLRALIKAQPCSMKNMDAQHIRDEESCDKDI</sequence>
<evidence type="ECO:0000313" key="3">
    <source>
        <dbReference type="Proteomes" id="UP001497522"/>
    </source>
</evidence>
<dbReference type="EMBL" id="OZ023715">
    <property type="protein sequence ID" value="CAK9863928.1"/>
    <property type="molecule type" value="Genomic_DNA"/>
</dbReference>
<gene>
    <name evidence="2" type="ORF">CSSPJE1EN2_LOCUS6923</name>
</gene>
<feature type="non-terminal residue" evidence="2">
    <location>
        <position position="1"/>
    </location>
</feature>
<evidence type="ECO:0000313" key="2">
    <source>
        <dbReference type="EMBL" id="CAK9863928.1"/>
    </source>
</evidence>
<proteinExistence type="predicted"/>
<dbReference type="Proteomes" id="UP001497522">
    <property type="component" value="Chromosome 14"/>
</dbReference>
<evidence type="ECO:0000256" key="1">
    <source>
        <dbReference type="SAM" id="Phobius"/>
    </source>
</evidence>
<keyword evidence="1" id="KW-1133">Transmembrane helix</keyword>
<keyword evidence="1" id="KW-0472">Membrane</keyword>
<keyword evidence="1" id="KW-0812">Transmembrane</keyword>
<feature type="transmembrane region" description="Helical" evidence="1">
    <location>
        <begin position="32"/>
        <end position="53"/>
    </location>
</feature>
<accession>A0ABP1AMZ8</accession>